<accession>A0A8C5C2E9</accession>
<keyword evidence="7" id="KW-0106">Calcium</keyword>
<feature type="region of interest" description="Disordered" evidence="15">
    <location>
        <begin position="466"/>
        <end position="499"/>
    </location>
</feature>
<evidence type="ECO:0000256" key="15">
    <source>
        <dbReference type="SAM" id="MobiDB-lite"/>
    </source>
</evidence>
<dbReference type="OMA" id="DECQRGD"/>
<dbReference type="GO" id="GO:0060070">
    <property type="term" value="P:canonical Wnt signaling pathway"/>
    <property type="evidence" value="ECO:0007669"/>
    <property type="project" value="TreeGrafter"/>
</dbReference>
<name>A0A8C5C2E9_GADMO</name>
<dbReference type="PROSITE" id="PS50026">
    <property type="entry name" value="EGF_3"/>
    <property type="match status" value="4"/>
</dbReference>
<feature type="disulfide bond" evidence="14">
    <location>
        <begin position="1046"/>
        <end position="1053"/>
    </location>
</feature>
<dbReference type="Pfam" id="PF12947">
    <property type="entry name" value="EGF_3"/>
    <property type="match status" value="2"/>
</dbReference>
<dbReference type="GO" id="GO:0005509">
    <property type="term" value="F:calcium ion binding"/>
    <property type="evidence" value="ECO:0007669"/>
    <property type="project" value="InterPro"/>
</dbReference>
<evidence type="ECO:0000259" key="19">
    <source>
        <dbReference type="PROSITE" id="PS51220"/>
    </source>
</evidence>
<dbReference type="GO" id="GO:0042813">
    <property type="term" value="F:Wnt receptor activity"/>
    <property type="evidence" value="ECO:0007669"/>
    <property type="project" value="TreeGrafter"/>
</dbReference>
<dbReference type="GO" id="GO:0017147">
    <property type="term" value="F:Wnt-protein binding"/>
    <property type="evidence" value="ECO:0007669"/>
    <property type="project" value="TreeGrafter"/>
</dbReference>
<feature type="domain" description="EGF-like" evidence="16">
    <location>
        <begin position="827"/>
        <end position="868"/>
    </location>
</feature>
<dbReference type="InterPro" id="IPR000152">
    <property type="entry name" value="EGF-type_Asp/Asn_hydroxyl_site"/>
</dbReference>
<dbReference type="PROSITE" id="PS51120">
    <property type="entry name" value="LDLRB"/>
    <property type="match status" value="3"/>
</dbReference>
<evidence type="ECO:0000256" key="11">
    <source>
        <dbReference type="ARBA" id="ARBA00023180"/>
    </source>
</evidence>
<dbReference type="Gene3D" id="4.10.800.10">
    <property type="entry name" value="Thyroglobulin type-1"/>
    <property type="match status" value="1"/>
</dbReference>
<dbReference type="Pfam" id="PF00058">
    <property type="entry name" value="Ldl_recept_b"/>
    <property type="match status" value="3"/>
</dbReference>
<dbReference type="SUPFAM" id="SSF63825">
    <property type="entry name" value="YWTD domain"/>
    <property type="match status" value="1"/>
</dbReference>
<dbReference type="SMART" id="SM00682">
    <property type="entry name" value="G2F"/>
    <property type="match status" value="1"/>
</dbReference>
<dbReference type="Gene3D" id="2.10.25.10">
    <property type="entry name" value="Laminin"/>
    <property type="match status" value="4"/>
</dbReference>
<dbReference type="FunFam" id="2.10.25.10:FF:000038">
    <property type="entry name" value="Fibrillin 2"/>
    <property type="match status" value="1"/>
</dbReference>
<dbReference type="PROSITE" id="PS01186">
    <property type="entry name" value="EGF_2"/>
    <property type="match status" value="4"/>
</dbReference>
<feature type="domain" description="EGF-like" evidence="16">
    <location>
        <begin position="959"/>
        <end position="995"/>
    </location>
</feature>
<keyword evidence="10 14" id="KW-1015">Disulfide bond</keyword>
<feature type="compositionally biased region" description="Basic and acidic residues" evidence="15">
    <location>
        <begin position="476"/>
        <end position="486"/>
    </location>
</feature>
<dbReference type="CDD" id="cd00054">
    <property type="entry name" value="EGF_CA"/>
    <property type="match status" value="2"/>
</dbReference>
<evidence type="ECO:0000256" key="3">
    <source>
        <dbReference type="ARBA" id="ARBA00022530"/>
    </source>
</evidence>
<dbReference type="InterPro" id="IPR000033">
    <property type="entry name" value="LDLR_classB_rpt"/>
</dbReference>
<keyword evidence="9" id="KW-0130">Cell adhesion</keyword>
<evidence type="ECO:0000256" key="2">
    <source>
        <dbReference type="ARBA" id="ARBA00022525"/>
    </source>
</evidence>
<dbReference type="InterPro" id="IPR000716">
    <property type="entry name" value="Thyroglobulin_1"/>
</dbReference>
<dbReference type="Gene3D" id="2.40.155.10">
    <property type="entry name" value="Green fluorescent protein"/>
    <property type="match status" value="1"/>
</dbReference>
<dbReference type="PANTHER" id="PTHR46513:SF6">
    <property type="entry name" value="NIDOGEN-1"/>
    <property type="match status" value="1"/>
</dbReference>
<reference evidence="20" key="2">
    <citation type="submission" date="2025-09" db="UniProtKB">
        <authorList>
            <consortium name="Ensembl"/>
        </authorList>
    </citation>
    <scope>IDENTIFICATION</scope>
</reference>
<dbReference type="Pfam" id="PF07645">
    <property type="entry name" value="EGF_CA"/>
    <property type="match status" value="2"/>
</dbReference>
<evidence type="ECO:0000256" key="5">
    <source>
        <dbReference type="ARBA" id="ARBA00022729"/>
    </source>
</evidence>
<reference evidence="20" key="1">
    <citation type="submission" date="2025-08" db="UniProtKB">
        <authorList>
            <consortium name="Ensembl"/>
        </authorList>
    </citation>
    <scope>IDENTIFICATION</scope>
</reference>
<keyword evidence="4 12" id="KW-0245">EGF-like domain</keyword>
<dbReference type="FunFam" id="2.10.25.10:FF:000017">
    <property type="entry name" value="latent-transforming growth factor beta-binding protein 4 isoform X1"/>
    <property type="match status" value="1"/>
</dbReference>
<feature type="repeat" description="LDL-receptor class B" evidence="13">
    <location>
        <begin position="1232"/>
        <end position="1276"/>
    </location>
</feature>
<dbReference type="SMART" id="SM00181">
    <property type="entry name" value="EGF"/>
    <property type="match status" value="5"/>
</dbReference>
<evidence type="ECO:0000259" key="17">
    <source>
        <dbReference type="PROSITE" id="PS50993"/>
    </source>
</evidence>
<feature type="region of interest" description="Disordered" evidence="15">
    <location>
        <begin position="99"/>
        <end position="182"/>
    </location>
</feature>
<evidence type="ECO:0000256" key="13">
    <source>
        <dbReference type="PROSITE-ProRule" id="PRU00461"/>
    </source>
</evidence>
<keyword evidence="8" id="KW-0084">Basement membrane</keyword>
<dbReference type="SMART" id="SM00135">
    <property type="entry name" value="LY"/>
    <property type="match status" value="5"/>
</dbReference>
<dbReference type="SUPFAM" id="SSF54511">
    <property type="entry name" value="GFP-like"/>
    <property type="match status" value="1"/>
</dbReference>
<dbReference type="InterPro" id="IPR011042">
    <property type="entry name" value="6-blade_b-propeller_TolB-like"/>
</dbReference>
<evidence type="ECO:0000256" key="8">
    <source>
        <dbReference type="ARBA" id="ARBA00022869"/>
    </source>
</evidence>
<feature type="region of interest" description="Disordered" evidence="15">
    <location>
        <begin position="773"/>
        <end position="793"/>
    </location>
</feature>
<evidence type="ECO:0000256" key="1">
    <source>
        <dbReference type="ARBA" id="ARBA00004302"/>
    </source>
</evidence>
<sequence length="1393" mass="153270">MPELTNTSYVFLLRPRPYTLQRLTQAHPIQRLTQTQPIQRLTQTQPIQRLTLTQPIHRLTLTQPIHRLTQTQPIQRLTQTHPIQRLTQTHPIQRLTQTQPIQRLTQTHPIQTHPDSTYTETHPDSLYTETHPDSPNTETHPIQILTYTETHPDSTYTETHPDSPYTETHPDSTCTETHPDSPYTEAQQTLYSITYSSKLTLIKMTILPTLDFGDTVYRTACKGTLAKLDTLYHSALRFATNAPLNSHRCSLYSLIHTNGFVSAGKPPSEASYLGQTPASFQMLAVLLGDLEARPGQGKVSFWQTTSPDVLGSIAPTLERAFPEIAVEGELKHALVVKWHNMAAHGSGSHGDSVGAKTNTFQLVVASFSASSYAILLYPRDGLQFLSTSVGGESKPLEAGFNQGQQIGWFGYITEGEYYSTTTEEESSIAALAEYTNTGRAGVWAYKVGHLYYVDILPGKANTITGPEPEGAVVTESPRHPEDKQEVETEAPGSAVEDTEMTPLIIQPEPQNTTPDHQPETQDPFEFLTLRSLCLTMEGLFSSTVFSYNSETCSRTRLTCSAFADCRDYSTGPCCQCRPGFYGNGKDCVAEGKPQRMNGKVNGRVFVGDASTPVQLSNNDLHSYVVANDGRAYVAISSVPAGLGPSLQPLTSLGGVMGWAFALEQPGYQNGFSLIGGVFSRQVEVVWGGGERLSITQEFQGIDEHEHLLVSTSLEGRVPELAPGASVHIQAYQEVYQHSGNYITSSSNREYTVTLPSGETRPQTFQWRQTISFQSCPHDDGRQDDGRRAPQTQQLSVDQIFVMYDTENQLIRYAMSNKIGSMSSGPPEQNPCFTGRHGCDNNAVCRHGDGLEFTCKCSIGFSGDGRTCYDVDECRAAPPVCGRDSVCTNQQGSFRCDCPDGFLPGDHNTCIREELPVDHCQAGRHDCDVIERATCHFTGGSAYLCSCLPGYLGDGRVCEDVDECQQGRCHADAVCFNTQGSYICQCRPGFQGDGFHCKREPTACERHRESVKAPPSEGLLSFFRPRPAVGQYVPQCDEGGAYRPTQCHPTAAQCWCVDPRGQEVPGTRTADTHPLCIDQAIAPPTAGPVPRPDVIPVAPGARLLFAQSGKMEQIPLDGDAMRKELTSTLLHIPDRVVISVAFDCVDQMVYWSDITGPAISKASLSGGDIIPVITTGLESPEGVAVDHVSRLLFWTDSMRDTVEVSQLDGSQRHVLFDTDLVNPRPIVVDPTYGRLYWADWNRDGPKIETANMDGSERTVLVKDDLGLPNGLTFDPETQLLCWADAGTRKVECWDAGRRVRRQVVSGVQYPFGLASYGGNLFYTDWRRAAVVTVDRSAERETDEFLPQKRSQPYGITVATTQCHEGYNYCFNNGGCSQKLVRQTGSDMSLLTGSG</sequence>
<comment type="caution">
    <text evidence="12">Lacks conserved residue(s) required for the propagation of feature annotation.</text>
</comment>
<dbReference type="SMART" id="SM00211">
    <property type="entry name" value="TY"/>
    <property type="match status" value="1"/>
</dbReference>
<comment type="subcellular location">
    <subcellularLocation>
        <location evidence="1">Secreted</location>
        <location evidence="1">Extracellular space</location>
        <location evidence="1">Extracellular matrix</location>
        <location evidence="1">Basement membrane</location>
    </subcellularLocation>
</comment>
<dbReference type="Proteomes" id="UP000694546">
    <property type="component" value="Chromosome 3"/>
</dbReference>
<proteinExistence type="predicted"/>
<dbReference type="FunFam" id="2.120.10.30:FF:000241">
    <property type="entry name" value="Low-density lipoprotein receptor-related protein 6"/>
    <property type="match status" value="1"/>
</dbReference>
<feature type="disulfide bond" evidence="14">
    <location>
        <begin position="1055"/>
        <end position="1075"/>
    </location>
</feature>
<feature type="domain" description="Thyroglobulin type-1" evidence="18">
    <location>
        <begin position="1000"/>
        <end position="1075"/>
    </location>
</feature>
<dbReference type="InterPro" id="IPR024731">
    <property type="entry name" value="NELL2-like_EGF"/>
</dbReference>
<dbReference type="PROSITE" id="PS01187">
    <property type="entry name" value="EGF_CA"/>
    <property type="match status" value="2"/>
</dbReference>
<keyword evidence="21" id="KW-1185">Reference proteome</keyword>
<feature type="domain" description="Nidogen G2 beta-barrel" evidence="17">
    <location>
        <begin position="592"/>
        <end position="828"/>
    </location>
</feature>
<dbReference type="SMART" id="SM00179">
    <property type="entry name" value="EGF_CA"/>
    <property type="match status" value="3"/>
</dbReference>
<dbReference type="PROSITE" id="PS00484">
    <property type="entry name" value="THYROGLOBULIN_1_1"/>
    <property type="match status" value="1"/>
</dbReference>
<feature type="compositionally biased region" description="Basic and acidic residues" evidence="15">
    <location>
        <begin position="776"/>
        <end position="787"/>
    </location>
</feature>
<evidence type="ECO:0000259" key="18">
    <source>
        <dbReference type="PROSITE" id="PS51162"/>
    </source>
</evidence>
<feature type="compositionally biased region" description="Polar residues" evidence="15">
    <location>
        <begin position="99"/>
        <end position="120"/>
    </location>
</feature>
<dbReference type="InterPro" id="IPR001881">
    <property type="entry name" value="EGF-like_Ca-bd_dom"/>
</dbReference>
<dbReference type="InterPro" id="IPR000742">
    <property type="entry name" value="EGF"/>
</dbReference>
<keyword evidence="2" id="KW-0964">Secreted</keyword>
<evidence type="ECO:0000256" key="10">
    <source>
        <dbReference type="ARBA" id="ARBA00023157"/>
    </source>
</evidence>
<dbReference type="GO" id="GO:0005886">
    <property type="term" value="C:plasma membrane"/>
    <property type="evidence" value="ECO:0007669"/>
    <property type="project" value="TreeGrafter"/>
</dbReference>
<dbReference type="Ensembl" id="ENSGMOT00000046682.1">
    <property type="protein sequence ID" value="ENSGMOP00000055555.1"/>
    <property type="gene ID" value="ENSGMOG00000018360.2"/>
</dbReference>
<dbReference type="SUPFAM" id="SSF57610">
    <property type="entry name" value="Thyroglobulin type-1 domain"/>
    <property type="match status" value="1"/>
</dbReference>
<dbReference type="InterPro" id="IPR009017">
    <property type="entry name" value="GFP"/>
</dbReference>
<protein>
    <submittedName>
        <fullName evidence="20">Uncharacterized protein</fullName>
    </submittedName>
</protein>
<dbReference type="PROSITE" id="PS51220">
    <property type="entry name" value="NIDO"/>
    <property type="match status" value="1"/>
</dbReference>
<dbReference type="GO" id="GO:0005604">
    <property type="term" value="C:basement membrane"/>
    <property type="evidence" value="ECO:0007669"/>
    <property type="project" value="UniProtKB-SubCell"/>
</dbReference>
<dbReference type="SUPFAM" id="SSF57184">
    <property type="entry name" value="Growth factor receptor domain"/>
    <property type="match status" value="1"/>
</dbReference>
<dbReference type="SUPFAM" id="SSF57196">
    <property type="entry name" value="EGF/Laminin"/>
    <property type="match status" value="1"/>
</dbReference>
<keyword evidence="6" id="KW-0677">Repeat</keyword>
<dbReference type="InterPro" id="IPR050778">
    <property type="entry name" value="Cueball_EGF_LRP_Nidogen"/>
</dbReference>
<feature type="compositionally biased region" description="Polar residues" evidence="15">
    <location>
        <begin position="133"/>
        <end position="158"/>
    </location>
</feature>
<dbReference type="Gene3D" id="2.120.10.30">
    <property type="entry name" value="TolB, C-terminal domain"/>
    <property type="match status" value="1"/>
</dbReference>
<dbReference type="GeneTree" id="ENSGT00940000156318"/>
<dbReference type="InterPro" id="IPR036857">
    <property type="entry name" value="Thyroglobulin_1_sf"/>
</dbReference>
<evidence type="ECO:0000256" key="4">
    <source>
        <dbReference type="ARBA" id="ARBA00022536"/>
    </source>
</evidence>
<dbReference type="SMART" id="SM00539">
    <property type="entry name" value="NIDO"/>
    <property type="match status" value="1"/>
</dbReference>
<dbReference type="PROSITE" id="PS50993">
    <property type="entry name" value="NIDOGEN_G2"/>
    <property type="match status" value="1"/>
</dbReference>
<keyword evidence="3" id="KW-0272">Extracellular matrix</keyword>
<evidence type="ECO:0000256" key="14">
    <source>
        <dbReference type="PROSITE-ProRule" id="PRU00500"/>
    </source>
</evidence>
<evidence type="ECO:0000256" key="6">
    <source>
        <dbReference type="ARBA" id="ARBA00022737"/>
    </source>
</evidence>
<evidence type="ECO:0000313" key="21">
    <source>
        <dbReference type="Proteomes" id="UP000694546"/>
    </source>
</evidence>
<organism evidence="20 21">
    <name type="scientific">Gadus morhua</name>
    <name type="common">Atlantic cod</name>
    <dbReference type="NCBI Taxonomy" id="8049"/>
    <lineage>
        <taxon>Eukaryota</taxon>
        <taxon>Metazoa</taxon>
        <taxon>Chordata</taxon>
        <taxon>Craniata</taxon>
        <taxon>Vertebrata</taxon>
        <taxon>Euteleostomi</taxon>
        <taxon>Actinopterygii</taxon>
        <taxon>Neopterygii</taxon>
        <taxon>Teleostei</taxon>
        <taxon>Neoteleostei</taxon>
        <taxon>Acanthomorphata</taxon>
        <taxon>Zeiogadaria</taxon>
        <taxon>Gadariae</taxon>
        <taxon>Gadiformes</taxon>
        <taxon>Gadoidei</taxon>
        <taxon>Gadidae</taxon>
        <taxon>Gadus</taxon>
    </lineage>
</organism>
<dbReference type="CDD" id="cd00191">
    <property type="entry name" value="TY"/>
    <property type="match status" value="1"/>
</dbReference>
<keyword evidence="5" id="KW-0732">Signal</keyword>
<dbReference type="InterPro" id="IPR006605">
    <property type="entry name" value="G2_nidogen/fibulin_G2F"/>
</dbReference>
<dbReference type="PROSITE" id="PS51162">
    <property type="entry name" value="THYROGLOBULIN_1_2"/>
    <property type="match status" value="1"/>
</dbReference>
<feature type="domain" description="EGF-like" evidence="16">
    <location>
        <begin position="915"/>
        <end position="958"/>
    </location>
</feature>
<feature type="domain" description="EGF-like" evidence="16">
    <location>
        <begin position="869"/>
        <end position="910"/>
    </location>
</feature>
<evidence type="ECO:0000256" key="12">
    <source>
        <dbReference type="PROSITE-ProRule" id="PRU00076"/>
    </source>
</evidence>
<dbReference type="Pfam" id="PF07474">
    <property type="entry name" value="G2F"/>
    <property type="match status" value="1"/>
</dbReference>
<dbReference type="InterPro" id="IPR018097">
    <property type="entry name" value="EGF_Ca-bd_CS"/>
</dbReference>
<dbReference type="InterPro" id="IPR003886">
    <property type="entry name" value="NIDO_dom"/>
</dbReference>
<evidence type="ECO:0000256" key="7">
    <source>
        <dbReference type="ARBA" id="ARBA00022837"/>
    </source>
</evidence>
<dbReference type="InterPro" id="IPR049883">
    <property type="entry name" value="NOTCH1_EGF-like"/>
</dbReference>
<keyword evidence="11" id="KW-0325">Glycoprotein</keyword>
<dbReference type="GO" id="GO:0007160">
    <property type="term" value="P:cell-matrix adhesion"/>
    <property type="evidence" value="ECO:0007669"/>
    <property type="project" value="InterPro"/>
</dbReference>
<feature type="repeat" description="LDL-receptor class B" evidence="13">
    <location>
        <begin position="1189"/>
        <end position="1231"/>
    </location>
</feature>
<evidence type="ECO:0000256" key="9">
    <source>
        <dbReference type="ARBA" id="ARBA00022889"/>
    </source>
</evidence>
<feature type="repeat" description="LDL-receptor class B" evidence="13">
    <location>
        <begin position="1146"/>
        <end position="1188"/>
    </location>
</feature>
<dbReference type="Pfam" id="PF00086">
    <property type="entry name" value="Thyroglobulin_1"/>
    <property type="match status" value="1"/>
</dbReference>
<dbReference type="Pfam" id="PF06119">
    <property type="entry name" value="NIDO"/>
    <property type="match status" value="1"/>
</dbReference>
<evidence type="ECO:0000259" key="16">
    <source>
        <dbReference type="PROSITE" id="PS50026"/>
    </source>
</evidence>
<dbReference type="CDD" id="cd00255">
    <property type="entry name" value="nidG2"/>
    <property type="match status" value="1"/>
</dbReference>
<dbReference type="PANTHER" id="PTHR46513">
    <property type="entry name" value="VITELLOGENIN RECEPTOR-LIKE PROTEIN-RELATED-RELATED"/>
    <property type="match status" value="1"/>
</dbReference>
<dbReference type="InterPro" id="IPR009030">
    <property type="entry name" value="Growth_fac_rcpt_cys_sf"/>
</dbReference>
<evidence type="ECO:0000313" key="20">
    <source>
        <dbReference type="Ensembl" id="ENSGMOP00000055555.1"/>
    </source>
</evidence>
<feature type="domain" description="NIDO" evidence="19">
    <location>
        <begin position="285"/>
        <end position="450"/>
    </location>
</feature>
<dbReference type="PROSITE" id="PS00010">
    <property type="entry name" value="ASX_HYDROXYL"/>
    <property type="match status" value="2"/>
</dbReference>
<dbReference type="GO" id="GO:0030855">
    <property type="term" value="P:epithelial cell differentiation"/>
    <property type="evidence" value="ECO:0007669"/>
    <property type="project" value="UniProtKB-ARBA"/>
</dbReference>